<evidence type="ECO:0000256" key="5">
    <source>
        <dbReference type="ARBA" id="ARBA00022692"/>
    </source>
</evidence>
<keyword evidence="2" id="KW-0813">Transport</keyword>
<dbReference type="PANTHER" id="PTHR32063:SF28">
    <property type="entry name" value="BLR2861 PROTEIN"/>
    <property type="match status" value="1"/>
</dbReference>
<feature type="transmembrane region" description="Helical" evidence="8">
    <location>
        <begin position="949"/>
        <end position="973"/>
    </location>
</feature>
<dbReference type="EMBL" id="CP032509">
    <property type="protein sequence ID" value="AZN71814.1"/>
    <property type="molecule type" value="Genomic_DNA"/>
</dbReference>
<feature type="transmembrane region" description="Helical" evidence="8">
    <location>
        <begin position="430"/>
        <end position="450"/>
    </location>
</feature>
<dbReference type="Gene3D" id="3.30.70.1440">
    <property type="entry name" value="Multidrug efflux transporter AcrB pore domain"/>
    <property type="match status" value="1"/>
</dbReference>
<evidence type="ECO:0000256" key="3">
    <source>
        <dbReference type="ARBA" id="ARBA00022475"/>
    </source>
</evidence>
<accession>A0A3S9B4F6</accession>
<dbReference type="PRINTS" id="PR00702">
    <property type="entry name" value="ACRIFLAVINRP"/>
</dbReference>
<organism evidence="9 10">
    <name type="scientific">Georhizobium profundi</name>
    <dbReference type="NCBI Taxonomy" id="2341112"/>
    <lineage>
        <taxon>Bacteria</taxon>
        <taxon>Pseudomonadati</taxon>
        <taxon>Pseudomonadota</taxon>
        <taxon>Alphaproteobacteria</taxon>
        <taxon>Hyphomicrobiales</taxon>
        <taxon>Rhizobiaceae</taxon>
        <taxon>Georhizobium</taxon>
    </lineage>
</organism>
<proteinExistence type="predicted"/>
<dbReference type="KEGG" id="abaw:D5400_11490"/>
<dbReference type="SUPFAM" id="SSF82693">
    <property type="entry name" value="Multidrug efflux transporter AcrB pore domain, PN1, PN2, PC1 and PC2 subdomains"/>
    <property type="match status" value="3"/>
</dbReference>
<keyword evidence="7 8" id="KW-0472">Membrane</keyword>
<dbReference type="Gene3D" id="3.30.70.1320">
    <property type="entry name" value="Multidrug efflux transporter AcrB pore domain like"/>
    <property type="match status" value="1"/>
</dbReference>
<dbReference type="FunFam" id="1.20.1640.10:FF:000001">
    <property type="entry name" value="Efflux pump membrane transporter"/>
    <property type="match status" value="1"/>
</dbReference>
<evidence type="ECO:0000256" key="6">
    <source>
        <dbReference type="ARBA" id="ARBA00022989"/>
    </source>
</evidence>
<keyword evidence="6 8" id="KW-1133">Transmembrane helix</keyword>
<feature type="transmembrane region" description="Helical" evidence="8">
    <location>
        <begin position="359"/>
        <end position="379"/>
    </location>
</feature>
<dbReference type="SUPFAM" id="SSF82714">
    <property type="entry name" value="Multidrug efflux transporter AcrB TolC docking domain, DN and DC subdomains"/>
    <property type="match status" value="2"/>
</dbReference>
<dbReference type="Gene3D" id="3.30.2090.10">
    <property type="entry name" value="Multidrug efflux transporter AcrB TolC docking domain, DN and DC subdomains"/>
    <property type="match status" value="2"/>
</dbReference>
<evidence type="ECO:0000256" key="4">
    <source>
        <dbReference type="ARBA" id="ARBA00022519"/>
    </source>
</evidence>
<comment type="subcellular location">
    <subcellularLocation>
        <location evidence="1">Cell inner membrane</location>
        <topology evidence="1">Multi-pass membrane protein</topology>
    </subcellularLocation>
</comment>
<dbReference type="Gene3D" id="1.20.1640.10">
    <property type="entry name" value="Multidrug efflux transporter AcrB transmembrane domain"/>
    <property type="match status" value="2"/>
</dbReference>
<keyword evidence="3" id="KW-1003">Cell membrane</keyword>
<feature type="transmembrane region" description="Helical" evidence="8">
    <location>
        <begin position="874"/>
        <end position="894"/>
    </location>
</feature>
<gene>
    <name evidence="9" type="ORF">D5400_11490</name>
</gene>
<dbReference type="Pfam" id="PF00873">
    <property type="entry name" value="ACR_tran"/>
    <property type="match status" value="1"/>
</dbReference>
<evidence type="ECO:0000256" key="1">
    <source>
        <dbReference type="ARBA" id="ARBA00004429"/>
    </source>
</evidence>
<keyword evidence="4" id="KW-0997">Cell inner membrane</keyword>
<name>A0A3S9B4F6_9HYPH</name>
<feature type="transmembrane region" description="Helical" evidence="8">
    <location>
        <begin position="462"/>
        <end position="480"/>
    </location>
</feature>
<dbReference type="PANTHER" id="PTHR32063">
    <property type="match status" value="1"/>
</dbReference>
<dbReference type="RefSeq" id="WP_126010133.1">
    <property type="nucleotide sequence ID" value="NZ_CP032509.1"/>
</dbReference>
<protein>
    <submittedName>
        <fullName evidence="9">Efflux RND transporter permease subunit</fullName>
    </submittedName>
</protein>
<dbReference type="Proteomes" id="UP000268192">
    <property type="component" value="Chromosome"/>
</dbReference>
<dbReference type="InterPro" id="IPR027463">
    <property type="entry name" value="AcrB_DN_DC_subdom"/>
</dbReference>
<feature type="transmembrane region" description="Helical" evidence="8">
    <location>
        <begin position="900"/>
        <end position="921"/>
    </location>
</feature>
<dbReference type="SUPFAM" id="SSF82866">
    <property type="entry name" value="Multidrug efflux transporter AcrB transmembrane domain"/>
    <property type="match status" value="2"/>
</dbReference>
<evidence type="ECO:0000313" key="9">
    <source>
        <dbReference type="EMBL" id="AZN71814.1"/>
    </source>
</evidence>
<feature type="transmembrane region" description="Helical" evidence="8">
    <location>
        <begin position="524"/>
        <end position="542"/>
    </location>
</feature>
<dbReference type="AlphaFoldDB" id="A0A3S9B4F6"/>
<evidence type="ECO:0000256" key="7">
    <source>
        <dbReference type="ARBA" id="ARBA00023136"/>
    </source>
</evidence>
<keyword evidence="10" id="KW-1185">Reference proteome</keyword>
<feature type="transmembrane region" description="Helical" evidence="8">
    <location>
        <begin position="385"/>
        <end position="409"/>
    </location>
</feature>
<dbReference type="OrthoDB" id="9807350at2"/>
<feature type="transmembrane region" description="Helical" evidence="8">
    <location>
        <begin position="333"/>
        <end position="352"/>
    </location>
</feature>
<dbReference type="GO" id="GO:0042910">
    <property type="term" value="F:xenobiotic transmembrane transporter activity"/>
    <property type="evidence" value="ECO:0007669"/>
    <property type="project" value="TreeGrafter"/>
</dbReference>
<evidence type="ECO:0000256" key="8">
    <source>
        <dbReference type="SAM" id="Phobius"/>
    </source>
</evidence>
<evidence type="ECO:0000313" key="10">
    <source>
        <dbReference type="Proteomes" id="UP000268192"/>
    </source>
</evidence>
<feature type="transmembrane region" description="Helical" evidence="8">
    <location>
        <begin position="12"/>
        <end position="30"/>
    </location>
</feature>
<evidence type="ECO:0000256" key="2">
    <source>
        <dbReference type="ARBA" id="ARBA00022448"/>
    </source>
</evidence>
<dbReference type="GO" id="GO:0005886">
    <property type="term" value="C:plasma membrane"/>
    <property type="evidence" value="ECO:0007669"/>
    <property type="project" value="UniProtKB-SubCell"/>
</dbReference>
<feature type="transmembrane region" description="Helical" evidence="8">
    <location>
        <begin position="848"/>
        <end position="867"/>
    </location>
</feature>
<dbReference type="Gene3D" id="3.30.70.1430">
    <property type="entry name" value="Multidrug efflux transporter AcrB pore domain"/>
    <property type="match status" value="2"/>
</dbReference>
<reference evidence="9 10" key="1">
    <citation type="submission" date="2018-09" db="EMBL/GenBank/DDBJ databases">
        <title>Marinorhizobium profundi gen. nov., sp. nov., isolated from a deep-sea sediment sample from the New Britain Trench and proposal of Marinorhizobiaceae fam. nov. in the order Rhizobiales of the class Alphaproteobacteria.</title>
        <authorList>
            <person name="Cao J."/>
        </authorList>
    </citation>
    <scope>NUCLEOTIDE SEQUENCE [LARGE SCALE GENOMIC DNA]</scope>
    <source>
        <strain evidence="9 10">WS11</strain>
    </source>
</reference>
<feature type="transmembrane region" description="Helical" evidence="8">
    <location>
        <begin position="979"/>
        <end position="1003"/>
    </location>
</feature>
<keyword evidence="5 8" id="KW-0812">Transmembrane</keyword>
<sequence>MNISNTFIQRPVLSTVLGCLILLLGFQGLFSLSVRQYPEVEETVVTINTVYPGANAELIQGFITAPIAAAVSTTENIDYVTSQSRASSSTVTVQMELGADPDIALTEVMSKVQQVRGQLPSQSEDPIITKGTGQQFAIMYLAVQNPNMTAEQLTEYLERVVRPRMSTIEGVAEIQILGAANYAMRVWIDPIRLAARGVTASEVTQAINASNFLSAPGRTENEFVAQAITLQSTLQTPEAFGQLPITSNGDSVVRLTDVAEVELAAESTDTVVNFNGEPGIFIGIFPTPSANPLDTADAVLAELPAISDTLPDGMSIEMVYNATETISSSIEEVFKTIAEAVVIVIVVILLFLGSFRSTLMPIVTIPLSLIGVCFFLLVLGYSINLLSLLAMVLAIGLVVDDAIIVVENIHRHIEEGMDPMAASKKSMEEISLAIVAMTITLAAVFAPIGFTGGLTGSLFREFAFTLAGAVIISGIIALTITPMMSARILKAGNHSRFQRFIDRTFERLANWYERMVSGSLNYRPITMMVTISLMALTGFLFMQTSSELAPEEDEGALFSLVTAPRYATSEYTSAFVDQLADATSDIDEVRAQFSIVGMGGETNSGFAVWGLKDWGSRERSQAEIQQDIQGRIAPVNGVQALVFAPPSLPGAGGGLPISMVVQSTGDPSQVYEVAEQIRQEAQASGQFIIVQNSLSYDSPQITMTIDRDRAAALNVPISDIGNTLNVLVGGGAVAQFDRDSNSYDIITQVPQEYRDNPQALTDFFIRSTTGTMIPLSSVVSVETGSAPASIEQFNQLNAATISALPLPGVTTGQGLQTIVDIANPLLPDSFFLEYSGQSRLEVQQGNTILIAFALAIVVIYLVLAAQFESFRDPFIIMMSVPLSIFGAILPLNLGLGTINIYTQVGLITLIGIITKHGILLVEFANQRREEGYPIREAIVESAKVRLRPILMTTAALALAVVPLMIASGAGAAARQAMGLVIFSGLCIGTLFTLFVVPMFYTYIAKPESAMKRHDKKDVATGHSPSPAPAE</sequence>
<dbReference type="InterPro" id="IPR001036">
    <property type="entry name" value="Acrflvin-R"/>
</dbReference>